<gene>
    <name evidence="9" type="primary">ftsQ</name>
    <name evidence="11" type="ORF">EDC57_2360</name>
</gene>
<keyword evidence="12" id="KW-1185">Reference proteome</keyword>
<comment type="function">
    <text evidence="9">Essential cell division protein. May link together the upstream cell division proteins, which are predominantly cytoplasmic, with the downstream cell division proteins, which are predominantly periplasmic. May control correct divisome assembly.</text>
</comment>
<keyword evidence="4 9" id="KW-0132">Cell division</keyword>
<feature type="domain" description="POTRA" evidence="10">
    <location>
        <begin position="54"/>
        <end position="123"/>
    </location>
</feature>
<comment type="subcellular location">
    <subcellularLocation>
        <location evidence="9">Cell inner membrane</location>
        <topology evidence="9">Single-pass type II membrane protein</topology>
    </subcellularLocation>
    <subcellularLocation>
        <location evidence="1">Membrane</location>
    </subcellularLocation>
    <text evidence="9">Localizes to the division septum.</text>
</comment>
<evidence type="ECO:0000256" key="2">
    <source>
        <dbReference type="ARBA" id="ARBA00022475"/>
    </source>
</evidence>
<comment type="subunit">
    <text evidence="9">Part of a complex composed of FtsB, FtsL and FtsQ.</text>
</comment>
<proteinExistence type="inferred from homology"/>
<protein>
    <recommendedName>
        <fullName evidence="9">Cell division protein FtsQ</fullName>
    </recommendedName>
</protein>
<dbReference type="InterPro" id="IPR034746">
    <property type="entry name" value="POTRA"/>
</dbReference>
<reference evidence="11 12" key="1">
    <citation type="submission" date="2018-11" db="EMBL/GenBank/DDBJ databases">
        <title>Genomic Encyclopedia of Type Strains, Phase IV (KMG-IV): sequencing the most valuable type-strain genomes for metagenomic binning, comparative biology and taxonomic classification.</title>
        <authorList>
            <person name="Goeker M."/>
        </authorList>
    </citation>
    <scope>NUCLEOTIDE SEQUENCE [LARGE SCALE GENOMIC DNA]</scope>
    <source>
        <strain evidence="11 12">DSM 100275</strain>
    </source>
</reference>
<dbReference type="EMBL" id="RJVI01000003">
    <property type="protein sequence ID" value="ROR29688.1"/>
    <property type="molecule type" value="Genomic_DNA"/>
</dbReference>
<evidence type="ECO:0000259" key="10">
    <source>
        <dbReference type="PROSITE" id="PS51779"/>
    </source>
</evidence>
<dbReference type="InterPro" id="IPR045335">
    <property type="entry name" value="FtsQ_C_sf"/>
</dbReference>
<keyword evidence="8 9" id="KW-0131">Cell cycle</keyword>
<dbReference type="PANTHER" id="PTHR35851:SF1">
    <property type="entry name" value="CELL DIVISION PROTEIN FTSQ"/>
    <property type="match status" value="1"/>
</dbReference>
<evidence type="ECO:0000256" key="8">
    <source>
        <dbReference type="ARBA" id="ARBA00023306"/>
    </source>
</evidence>
<comment type="caution">
    <text evidence="11">The sequence shown here is derived from an EMBL/GenBank/DDBJ whole genome shotgun (WGS) entry which is preliminary data.</text>
</comment>
<keyword evidence="2 9" id="KW-1003">Cell membrane</keyword>
<dbReference type="AlphaFoldDB" id="A0A3N1XTV1"/>
<keyword evidence="3 9" id="KW-0997">Cell inner membrane</keyword>
<dbReference type="GO" id="GO:0090529">
    <property type="term" value="P:cell septum assembly"/>
    <property type="evidence" value="ECO:0007669"/>
    <property type="project" value="InterPro"/>
</dbReference>
<dbReference type="GO" id="GO:0032153">
    <property type="term" value="C:cell division site"/>
    <property type="evidence" value="ECO:0007669"/>
    <property type="project" value="UniProtKB-UniRule"/>
</dbReference>
<evidence type="ECO:0000256" key="5">
    <source>
        <dbReference type="ARBA" id="ARBA00022692"/>
    </source>
</evidence>
<organism evidence="11 12">
    <name type="scientific">Inmirania thermothiophila</name>
    <dbReference type="NCBI Taxonomy" id="1750597"/>
    <lineage>
        <taxon>Bacteria</taxon>
        <taxon>Pseudomonadati</taxon>
        <taxon>Pseudomonadota</taxon>
        <taxon>Gammaproteobacteria</taxon>
        <taxon>Chromatiales</taxon>
        <taxon>Ectothiorhodospiraceae</taxon>
        <taxon>Inmirania</taxon>
    </lineage>
</organism>
<evidence type="ECO:0000256" key="7">
    <source>
        <dbReference type="ARBA" id="ARBA00023136"/>
    </source>
</evidence>
<dbReference type="Gene3D" id="3.10.20.310">
    <property type="entry name" value="membrane protein fhac"/>
    <property type="match status" value="1"/>
</dbReference>
<evidence type="ECO:0000256" key="4">
    <source>
        <dbReference type="ARBA" id="ARBA00022618"/>
    </source>
</evidence>
<keyword evidence="6 9" id="KW-1133">Transmembrane helix</keyword>
<evidence type="ECO:0000256" key="1">
    <source>
        <dbReference type="ARBA" id="ARBA00004370"/>
    </source>
</evidence>
<evidence type="ECO:0000313" key="11">
    <source>
        <dbReference type="EMBL" id="ROR29688.1"/>
    </source>
</evidence>
<dbReference type="GO" id="GO:0043093">
    <property type="term" value="P:FtsZ-dependent cytokinesis"/>
    <property type="evidence" value="ECO:0007669"/>
    <property type="project" value="UniProtKB-UniRule"/>
</dbReference>
<dbReference type="PROSITE" id="PS51779">
    <property type="entry name" value="POTRA"/>
    <property type="match status" value="1"/>
</dbReference>
<name>A0A3N1XTV1_9GAMM</name>
<dbReference type="Pfam" id="PF08478">
    <property type="entry name" value="POTRA_1"/>
    <property type="match status" value="1"/>
</dbReference>
<dbReference type="HAMAP" id="MF_00911">
    <property type="entry name" value="FtsQ_subfam"/>
    <property type="match status" value="1"/>
</dbReference>
<dbReference type="InterPro" id="IPR013685">
    <property type="entry name" value="POTRA_FtsQ_type"/>
</dbReference>
<keyword evidence="5 9" id="KW-0812">Transmembrane</keyword>
<evidence type="ECO:0000313" key="12">
    <source>
        <dbReference type="Proteomes" id="UP000276634"/>
    </source>
</evidence>
<dbReference type="Pfam" id="PF03799">
    <property type="entry name" value="FtsQ_DivIB_C"/>
    <property type="match status" value="1"/>
</dbReference>
<accession>A0A3N1XTV1</accession>
<keyword evidence="7 9" id="KW-0472">Membrane</keyword>
<comment type="similarity">
    <text evidence="9">Belongs to the FtsQ/DivIB family. FtsQ subfamily.</text>
</comment>
<dbReference type="Proteomes" id="UP000276634">
    <property type="component" value="Unassembled WGS sequence"/>
</dbReference>
<dbReference type="PANTHER" id="PTHR35851">
    <property type="entry name" value="CELL DIVISION PROTEIN FTSQ"/>
    <property type="match status" value="1"/>
</dbReference>
<dbReference type="Gene3D" id="3.40.50.11690">
    <property type="entry name" value="Cell division protein FtsQ/DivIB"/>
    <property type="match status" value="1"/>
</dbReference>
<evidence type="ECO:0000256" key="9">
    <source>
        <dbReference type="HAMAP-Rule" id="MF_00911"/>
    </source>
</evidence>
<dbReference type="OrthoDB" id="9790370at2"/>
<dbReference type="RefSeq" id="WP_123402085.1">
    <property type="nucleotide sequence ID" value="NZ_RJVI01000003.1"/>
</dbReference>
<dbReference type="InterPro" id="IPR005548">
    <property type="entry name" value="Cell_div_FtsQ/DivIB_C"/>
</dbReference>
<dbReference type="InterPro" id="IPR026579">
    <property type="entry name" value="FtsQ"/>
</dbReference>
<dbReference type="GO" id="GO:0005886">
    <property type="term" value="C:plasma membrane"/>
    <property type="evidence" value="ECO:0007669"/>
    <property type="project" value="UniProtKB-SubCell"/>
</dbReference>
<evidence type="ECO:0000256" key="6">
    <source>
        <dbReference type="ARBA" id="ARBA00022989"/>
    </source>
</evidence>
<sequence length="267" mass="28285">MRRRRGAGAVPRRAAARRPRAGRVAGALLLAAAGGAAAWGALRVAAWAADPATFPVRRVEVAGTLRHTAPAAVRRALMPYVRAGLVRMDAAAARAAVEALPWVARAGVRRLWPDAVRVEVEERRAVARWGARELVDAAGVRFAPEPASWPPGLVRIDAPDGREAEAVALLARVQARLAEAGLRPVRLRWDARGAVGLVLADGVAIEVGRERTEARLARFVRAFGAALAPRWKEVERVDLRYANGFAVRWRAASGAGADAAGGAGGRA</sequence>
<evidence type="ECO:0000256" key="3">
    <source>
        <dbReference type="ARBA" id="ARBA00022519"/>
    </source>
</evidence>